<dbReference type="AlphaFoldDB" id="A0A4Y1ZTB3"/>
<dbReference type="EMBL" id="BGPR01077264">
    <property type="protein sequence ID" value="GBL64857.1"/>
    <property type="molecule type" value="Genomic_DNA"/>
</dbReference>
<sequence length="142" mass="16119">MSECLRNVYQFVVQRYGCDCISQYASSQVKSKSVFTGRYREGTNNSSELLSSIVSKFNRLFDTIRNLNPKIKLLISGLVPRGPNRFSYGFVSAAYGTFLSSLNIKIEAINAELEQLADLQGFYFFRRNPTNWKGCLVETVCI</sequence>
<keyword evidence="2" id="KW-1185">Reference proteome</keyword>
<dbReference type="Proteomes" id="UP000499080">
    <property type="component" value="Unassembled WGS sequence"/>
</dbReference>
<protein>
    <submittedName>
        <fullName evidence="1">Uncharacterized protein</fullName>
    </submittedName>
</protein>
<accession>A0A4Y1ZTB3</accession>
<evidence type="ECO:0000313" key="1">
    <source>
        <dbReference type="EMBL" id="GBL64857.1"/>
    </source>
</evidence>
<name>A0A4Y1ZTB3_ARAVE</name>
<dbReference type="Gene3D" id="3.40.50.1110">
    <property type="entry name" value="SGNH hydrolase"/>
    <property type="match status" value="1"/>
</dbReference>
<comment type="caution">
    <text evidence="1">The sequence shown here is derived from an EMBL/GenBank/DDBJ whole genome shotgun (WGS) entry which is preliminary data.</text>
</comment>
<reference evidence="1 2" key="1">
    <citation type="journal article" date="2019" name="Sci. Rep.">
        <title>Orb-weaving spider Araneus ventricosus genome elucidates the spidroin gene catalogue.</title>
        <authorList>
            <person name="Kono N."/>
            <person name="Nakamura H."/>
            <person name="Ohtoshi R."/>
            <person name="Moran D.A.P."/>
            <person name="Shinohara A."/>
            <person name="Yoshida Y."/>
            <person name="Fujiwara M."/>
            <person name="Mori M."/>
            <person name="Tomita M."/>
            <person name="Arakawa K."/>
        </authorList>
    </citation>
    <scope>NUCLEOTIDE SEQUENCE [LARGE SCALE GENOMIC DNA]</scope>
</reference>
<dbReference type="OrthoDB" id="6425058at2759"/>
<proteinExistence type="predicted"/>
<dbReference type="SUPFAM" id="SSF52266">
    <property type="entry name" value="SGNH hydrolase"/>
    <property type="match status" value="1"/>
</dbReference>
<gene>
    <name evidence="1" type="ORF">AVEN_76738_1</name>
</gene>
<dbReference type="InterPro" id="IPR036514">
    <property type="entry name" value="SGNH_hydro_sf"/>
</dbReference>
<organism evidence="1 2">
    <name type="scientific">Araneus ventricosus</name>
    <name type="common">Orbweaver spider</name>
    <name type="synonym">Epeira ventricosa</name>
    <dbReference type="NCBI Taxonomy" id="182803"/>
    <lineage>
        <taxon>Eukaryota</taxon>
        <taxon>Metazoa</taxon>
        <taxon>Ecdysozoa</taxon>
        <taxon>Arthropoda</taxon>
        <taxon>Chelicerata</taxon>
        <taxon>Arachnida</taxon>
        <taxon>Araneae</taxon>
        <taxon>Araneomorphae</taxon>
        <taxon>Entelegynae</taxon>
        <taxon>Araneoidea</taxon>
        <taxon>Araneidae</taxon>
        <taxon>Araneus</taxon>
    </lineage>
</organism>
<evidence type="ECO:0000313" key="2">
    <source>
        <dbReference type="Proteomes" id="UP000499080"/>
    </source>
</evidence>